<dbReference type="RefSeq" id="WP_231581506.1">
    <property type="nucleotide sequence ID" value="NZ_JACHEK010000008.1"/>
</dbReference>
<dbReference type="SUPFAM" id="SSF53474">
    <property type="entry name" value="alpha/beta-Hydrolases"/>
    <property type="match status" value="1"/>
</dbReference>
<dbReference type="InterPro" id="IPR029058">
    <property type="entry name" value="AB_hydrolase_fold"/>
</dbReference>
<keyword evidence="2" id="KW-0732">Signal</keyword>
<evidence type="ECO:0000256" key="1">
    <source>
        <dbReference type="ARBA" id="ARBA00022801"/>
    </source>
</evidence>
<dbReference type="Proteomes" id="UP000538666">
    <property type="component" value="Unassembled WGS sequence"/>
</dbReference>
<feature type="signal peptide" evidence="2">
    <location>
        <begin position="1"/>
        <end position="37"/>
    </location>
</feature>
<dbReference type="InterPro" id="IPR000383">
    <property type="entry name" value="Xaa-Pro-like_dom"/>
</dbReference>
<feature type="domain" description="Xaa-Pro dipeptidyl-peptidase C-terminal" evidence="3">
    <location>
        <begin position="464"/>
        <end position="728"/>
    </location>
</feature>
<accession>A0A841JXD3</accession>
<proteinExistence type="predicted"/>
<dbReference type="InterPro" id="IPR005674">
    <property type="entry name" value="CocE/Ser_esterase"/>
</dbReference>
<dbReference type="Pfam" id="PF08530">
    <property type="entry name" value="PepX_C"/>
    <property type="match status" value="1"/>
</dbReference>
<dbReference type="NCBIfam" id="TIGR00976">
    <property type="entry name" value="CocE_NonD"/>
    <property type="match status" value="1"/>
</dbReference>
<sequence>MHRSAAFSRFRCSPCCKTAILAAVVAFLAPASMLAFGKHGNASQLDSYAGQYRELKEPDSVFSVFREGDHLTIESARIARTALASANTASSDVFVAEGGKLKYTFVKDSAGKVASLKWISSRRGNDEEIVAARIDGPPVHNRFRPYSRQEVMIPMRDGIKLRAIILRPTDTHETLPFLMERTPYGVGDCDSNFINGEYTEMAQSGYIFVMEDIRGRYESQGQFVMMRPIAAHHDPASADPNGIDESTDTYDTVAWLLKNVPQNNGRVGVTGISYDGFLAAEAGIDPNPAVKAISPQAPMTDVWIGDDFFHNGAFRQTYGYDYVLGMESGKENAFGKLDEDAYTYFLNAGSYYAAGAKSGVDDLPSAQSFLHHPSYDEFWQARAVQAHLNEVHVATLEVGGWWDQEDMWGPQAEYAALKPHDAKHEVFLALGPWNHGQWVATTRHLGEVDFGAATGDQFRRQIEAPFFAHYLKDQPGFDLQDTASFQTGTDRWMRYSSWPPKEGIAQRDLYLERDGSLSFEKPASAQEFAQYISDPAAPVNYRKRPIEATYAPTGSHWYTWLAEDQRPYDGRKDVAGWRTAVLDHDVTITGDVLADIFASTSGTDSDWVVKLIDQYPQVTNCPEPCTGVKADKDGYELMVAEEIFRGRYRESYARPEAILAGQSEEYKFSLHGADHVFLKGHRILVQVQSSWFPLYDRNPQTFVPNIMTAKPEDYKAAEQHIYANSHLVLPVAER</sequence>
<comment type="caution">
    <text evidence="4">The sequence shown here is derived from an EMBL/GenBank/DDBJ whole genome shotgun (WGS) entry which is preliminary data.</text>
</comment>
<dbReference type="Gene3D" id="2.60.120.260">
    <property type="entry name" value="Galactose-binding domain-like"/>
    <property type="match status" value="1"/>
</dbReference>
<dbReference type="Pfam" id="PF02129">
    <property type="entry name" value="Peptidase_S15"/>
    <property type="match status" value="1"/>
</dbReference>
<dbReference type="EMBL" id="JACHEK010000008">
    <property type="protein sequence ID" value="MBB6146016.1"/>
    <property type="molecule type" value="Genomic_DNA"/>
</dbReference>
<feature type="chain" id="PRO_5032419891" description="Xaa-Pro dipeptidyl-peptidase C-terminal domain-containing protein" evidence="2">
    <location>
        <begin position="38"/>
        <end position="734"/>
    </location>
</feature>
<keyword evidence="1" id="KW-0378">Hydrolase</keyword>
<gene>
    <name evidence="4" type="ORF">HNQ77_003986</name>
</gene>
<evidence type="ECO:0000313" key="4">
    <source>
        <dbReference type="EMBL" id="MBB6146016.1"/>
    </source>
</evidence>
<dbReference type="AlphaFoldDB" id="A0A841JXD3"/>
<dbReference type="SMART" id="SM00939">
    <property type="entry name" value="PepX_C"/>
    <property type="match status" value="1"/>
</dbReference>
<evidence type="ECO:0000313" key="5">
    <source>
        <dbReference type="Proteomes" id="UP000538666"/>
    </source>
</evidence>
<name>A0A841JXD3_9BACT</name>
<reference evidence="4 5" key="1">
    <citation type="submission" date="2020-08" db="EMBL/GenBank/DDBJ databases">
        <title>Genomic Encyclopedia of Type Strains, Phase IV (KMG-IV): sequencing the most valuable type-strain genomes for metagenomic binning, comparative biology and taxonomic classification.</title>
        <authorList>
            <person name="Goeker M."/>
        </authorList>
    </citation>
    <scope>NUCLEOTIDE SEQUENCE [LARGE SCALE GENOMIC DNA]</scope>
    <source>
        <strain evidence="4 5">DSM 103733</strain>
    </source>
</reference>
<dbReference type="PANTHER" id="PTHR43056:SF10">
    <property type="entry name" value="COCE_NOND FAMILY, PUTATIVE (AFU_ORTHOLOGUE AFUA_7G00600)-RELATED"/>
    <property type="match status" value="1"/>
</dbReference>
<evidence type="ECO:0000259" key="3">
    <source>
        <dbReference type="SMART" id="SM00939"/>
    </source>
</evidence>
<dbReference type="Gene3D" id="3.40.50.1820">
    <property type="entry name" value="alpha/beta hydrolase"/>
    <property type="match status" value="1"/>
</dbReference>
<dbReference type="InterPro" id="IPR008979">
    <property type="entry name" value="Galactose-bd-like_sf"/>
</dbReference>
<dbReference type="Gene3D" id="1.10.3020.10">
    <property type="entry name" value="alpha-amino acid ester hydrolase ( Helical cap domain)"/>
    <property type="match status" value="1"/>
</dbReference>
<dbReference type="InterPro" id="IPR050585">
    <property type="entry name" value="Xaa-Pro_dipeptidyl-ppase/CocE"/>
</dbReference>
<dbReference type="GO" id="GO:0008239">
    <property type="term" value="F:dipeptidyl-peptidase activity"/>
    <property type="evidence" value="ECO:0007669"/>
    <property type="project" value="InterPro"/>
</dbReference>
<protein>
    <recommendedName>
        <fullName evidence="3">Xaa-Pro dipeptidyl-peptidase C-terminal domain-containing protein</fullName>
    </recommendedName>
</protein>
<organism evidence="4 5">
    <name type="scientific">Silvibacterium bohemicum</name>
    <dbReference type="NCBI Taxonomy" id="1577686"/>
    <lineage>
        <taxon>Bacteria</taxon>
        <taxon>Pseudomonadati</taxon>
        <taxon>Acidobacteriota</taxon>
        <taxon>Terriglobia</taxon>
        <taxon>Terriglobales</taxon>
        <taxon>Acidobacteriaceae</taxon>
        <taxon>Silvibacterium</taxon>
    </lineage>
</organism>
<dbReference type="InterPro" id="IPR013736">
    <property type="entry name" value="Xaa-Pro_dipept_C"/>
</dbReference>
<keyword evidence="5" id="KW-1185">Reference proteome</keyword>
<evidence type="ECO:0000256" key="2">
    <source>
        <dbReference type="SAM" id="SignalP"/>
    </source>
</evidence>
<dbReference type="PANTHER" id="PTHR43056">
    <property type="entry name" value="PEPTIDASE S9 PROLYL OLIGOPEPTIDASE"/>
    <property type="match status" value="1"/>
</dbReference>
<dbReference type="SUPFAM" id="SSF49785">
    <property type="entry name" value="Galactose-binding domain-like"/>
    <property type="match status" value="1"/>
</dbReference>